<gene>
    <name evidence="11" type="ORF">CK620_12340</name>
    <name evidence="12" type="ORF">CK621_05105</name>
</gene>
<proteinExistence type="inferred from homology"/>
<dbReference type="GO" id="GO:0005886">
    <property type="term" value="C:plasma membrane"/>
    <property type="evidence" value="ECO:0007669"/>
    <property type="project" value="UniProtKB-SubCell"/>
</dbReference>
<evidence type="ECO:0000313" key="11">
    <source>
        <dbReference type="EMBL" id="PAT33654.1"/>
    </source>
</evidence>
<evidence type="ECO:0000256" key="2">
    <source>
        <dbReference type="ARBA" id="ARBA00022475"/>
    </source>
</evidence>
<dbReference type="GO" id="GO:0044877">
    <property type="term" value="F:protein-containing complex binding"/>
    <property type="evidence" value="ECO:0007669"/>
    <property type="project" value="InterPro"/>
</dbReference>
<keyword evidence="2" id="KW-1003">Cell membrane</keyword>
<keyword evidence="3 9" id="KW-0812">Transmembrane</keyword>
<dbReference type="Gene3D" id="1.25.40.10">
    <property type="entry name" value="Tetratricopeptide repeat domain"/>
    <property type="match status" value="1"/>
</dbReference>
<accession>A0A2A2A7D0</accession>
<feature type="domain" description="Ancillary SecYEG translocon subunit/Cell division coordinator CpoB TPR" evidence="10">
    <location>
        <begin position="18"/>
        <end position="213"/>
    </location>
</feature>
<dbReference type="SUPFAM" id="SSF48452">
    <property type="entry name" value="TPR-like"/>
    <property type="match status" value="1"/>
</dbReference>
<evidence type="ECO:0000256" key="5">
    <source>
        <dbReference type="ARBA" id="ARBA00023136"/>
    </source>
</evidence>
<reference evidence="13 14" key="1">
    <citation type="submission" date="2017-08" db="EMBL/GenBank/DDBJ databases">
        <title>WGS of Clinical strains of the CDC Group NO-1 linked to zoonotic infections in humans.</title>
        <authorList>
            <person name="Bernier A.-M."/>
            <person name="Bernard K."/>
        </authorList>
    </citation>
    <scope>NUCLEOTIDE SEQUENCE [LARGE SCALE GENOMIC DNA]</scope>
    <source>
        <strain evidence="11 13">NML03-0146</strain>
        <strain evidence="12 14">NML120219</strain>
    </source>
</reference>
<dbReference type="AlphaFoldDB" id="A0A2A2AZL5"/>
<evidence type="ECO:0000256" key="8">
    <source>
        <dbReference type="ARBA" id="ARBA00024235"/>
    </source>
</evidence>
<evidence type="ECO:0000256" key="9">
    <source>
        <dbReference type="SAM" id="Phobius"/>
    </source>
</evidence>
<feature type="transmembrane region" description="Helical" evidence="9">
    <location>
        <begin position="24"/>
        <end position="45"/>
    </location>
</feature>
<keyword evidence="6" id="KW-0143">Chaperone</keyword>
<evidence type="ECO:0000313" key="14">
    <source>
        <dbReference type="Proteomes" id="UP000218439"/>
    </source>
</evidence>
<dbReference type="InterPro" id="IPR018704">
    <property type="entry name" value="SecYEG/CpoB_TPR"/>
</dbReference>
<comment type="similarity">
    <text evidence="7">Belongs to the YfgM family.</text>
</comment>
<protein>
    <recommendedName>
        <fullName evidence="8">Ancillary SecYEG translocon subunit</fullName>
    </recommendedName>
</protein>
<comment type="caution">
    <text evidence="12">The sequence shown here is derived from an EMBL/GenBank/DDBJ whole genome shotgun (WGS) entry which is preliminary data.</text>
</comment>
<evidence type="ECO:0000313" key="12">
    <source>
        <dbReference type="EMBL" id="PAT43217.1"/>
    </source>
</evidence>
<dbReference type="PIRSF" id="PIRSF006170">
    <property type="entry name" value="YfgM"/>
    <property type="match status" value="1"/>
</dbReference>
<keyword evidence="5 9" id="KW-0472">Membrane</keyword>
<evidence type="ECO:0000256" key="7">
    <source>
        <dbReference type="ARBA" id="ARBA00024197"/>
    </source>
</evidence>
<evidence type="ECO:0000256" key="1">
    <source>
        <dbReference type="ARBA" id="ARBA00004401"/>
    </source>
</evidence>
<dbReference type="RefSeq" id="WP_095550550.1">
    <property type="nucleotide sequence ID" value="NZ_CP154474.1"/>
</dbReference>
<dbReference type="PANTHER" id="PTHR38035:SF1">
    <property type="entry name" value="ANCILLARY SECYEG TRANSLOCON SUBUNIT"/>
    <property type="match status" value="1"/>
</dbReference>
<keyword evidence="4 9" id="KW-1133">Transmembrane helix</keyword>
<accession>A0A2A2AZL5</accession>
<dbReference type="EMBL" id="NSJE01000006">
    <property type="protein sequence ID" value="PAT43217.1"/>
    <property type="molecule type" value="Genomic_DNA"/>
</dbReference>
<evidence type="ECO:0000256" key="4">
    <source>
        <dbReference type="ARBA" id="ARBA00022989"/>
    </source>
</evidence>
<dbReference type="PANTHER" id="PTHR38035">
    <property type="entry name" value="UPF0070 PROTEIN YFGM"/>
    <property type="match status" value="1"/>
</dbReference>
<name>A0A2A2AZL5_9BURK</name>
<dbReference type="EMBL" id="NSJF01000007">
    <property type="protein sequence ID" value="PAT33654.1"/>
    <property type="molecule type" value="Genomic_DNA"/>
</dbReference>
<evidence type="ECO:0000313" key="13">
    <source>
        <dbReference type="Proteomes" id="UP000217999"/>
    </source>
</evidence>
<evidence type="ECO:0000259" key="10">
    <source>
        <dbReference type="Pfam" id="PF09976"/>
    </source>
</evidence>
<dbReference type="Proteomes" id="UP000217999">
    <property type="component" value="Unassembled WGS sequence"/>
</dbReference>
<sequence>MAMQQYDLQEQEQLATLKHFWDRWGNLISAALLAIVAVVAGLNGYQYWQRSQAAKAAVLYDQVLQATVQNQQAVVQQSLQALQQSFPKTAQASQATLLAGKHLVQQQDWAAAEQAFDWLARHSKDEGFKALAVLHKASVQMQQEQGEQALAALDAHSFPYEFRPLRDDRRGDILLGQGKTQEAISAYQAAFDGLGPFSHYRSVVQSKLTALGQQPAAAAQAPAAAGSSS</sequence>
<organism evidence="12 14">
    <name type="scientific">Vandammella animalimorsus</name>
    <dbReference type="NCBI Taxonomy" id="2029117"/>
    <lineage>
        <taxon>Bacteria</taxon>
        <taxon>Pseudomonadati</taxon>
        <taxon>Pseudomonadota</taxon>
        <taxon>Betaproteobacteria</taxon>
        <taxon>Burkholderiales</taxon>
        <taxon>Comamonadaceae</taxon>
        <taxon>Vandammella</taxon>
    </lineage>
</organism>
<evidence type="ECO:0000256" key="6">
    <source>
        <dbReference type="ARBA" id="ARBA00023186"/>
    </source>
</evidence>
<dbReference type="InterPro" id="IPR011990">
    <property type="entry name" value="TPR-like_helical_dom_sf"/>
</dbReference>
<dbReference type="Proteomes" id="UP000218439">
    <property type="component" value="Unassembled WGS sequence"/>
</dbReference>
<comment type="subcellular location">
    <subcellularLocation>
        <location evidence="1">Cell membrane</location>
        <topology evidence="1">Single-pass type II membrane protein</topology>
    </subcellularLocation>
</comment>
<evidence type="ECO:0000256" key="3">
    <source>
        <dbReference type="ARBA" id="ARBA00022692"/>
    </source>
</evidence>
<dbReference type="Pfam" id="PF09976">
    <property type="entry name" value="TPR_21"/>
    <property type="match status" value="1"/>
</dbReference>
<dbReference type="InterPro" id="IPR026039">
    <property type="entry name" value="YfgM"/>
</dbReference>